<gene>
    <name evidence="10" type="ORF">U0070_012748</name>
</gene>
<dbReference type="Proteomes" id="UP001488838">
    <property type="component" value="Unassembled WGS sequence"/>
</dbReference>
<evidence type="ECO:0000256" key="4">
    <source>
        <dbReference type="ARBA" id="ARBA00022516"/>
    </source>
</evidence>
<comment type="subcellular location">
    <subcellularLocation>
        <location evidence="1">Membrane</location>
        <topology evidence="1">Multi-pass membrane protein</topology>
    </subcellularLocation>
</comment>
<dbReference type="Pfam" id="PF03798">
    <property type="entry name" value="TRAM_LAG1_CLN8"/>
    <property type="match status" value="1"/>
</dbReference>
<feature type="domain" description="TLC" evidence="9">
    <location>
        <begin position="33"/>
        <end position="87"/>
    </location>
</feature>
<evidence type="ECO:0000256" key="3">
    <source>
        <dbReference type="ARBA" id="ARBA00004991"/>
    </source>
</evidence>
<comment type="pathway">
    <text evidence="3">Sphingolipid metabolism.</text>
</comment>
<protein>
    <recommendedName>
        <fullName evidence="9">TLC domain-containing protein</fullName>
    </recommendedName>
</protein>
<dbReference type="AlphaFoldDB" id="A0AAW0H4X5"/>
<name>A0AAW0H4X5_MYOGA</name>
<keyword evidence="7" id="KW-0472">Membrane</keyword>
<dbReference type="EMBL" id="JBBHLL010001029">
    <property type="protein sequence ID" value="KAK7796741.1"/>
    <property type="molecule type" value="Genomic_DNA"/>
</dbReference>
<evidence type="ECO:0000313" key="10">
    <source>
        <dbReference type="EMBL" id="KAK7796741.1"/>
    </source>
</evidence>
<dbReference type="GO" id="GO:0046513">
    <property type="term" value="P:ceramide biosynthetic process"/>
    <property type="evidence" value="ECO:0007669"/>
    <property type="project" value="InterPro"/>
</dbReference>
<dbReference type="InterPro" id="IPR006634">
    <property type="entry name" value="TLC-dom"/>
</dbReference>
<evidence type="ECO:0000313" key="11">
    <source>
        <dbReference type="Proteomes" id="UP001488838"/>
    </source>
</evidence>
<accession>A0AAW0H4X5</accession>
<dbReference type="PANTHER" id="PTHR12560">
    <property type="entry name" value="LONGEVITY ASSURANCE FACTOR 1 LAG1"/>
    <property type="match status" value="1"/>
</dbReference>
<dbReference type="GO" id="GO:0050291">
    <property type="term" value="F:sphingosine N-acyltransferase activity"/>
    <property type="evidence" value="ECO:0007669"/>
    <property type="project" value="InterPro"/>
</dbReference>
<evidence type="ECO:0000259" key="9">
    <source>
        <dbReference type="Pfam" id="PF03798"/>
    </source>
</evidence>
<evidence type="ECO:0000256" key="7">
    <source>
        <dbReference type="ARBA" id="ARBA00023136"/>
    </source>
</evidence>
<evidence type="ECO:0000256" key="8">
    <source>
        <dbReference type="ARBA" id="ARBA00049036"/>
    </source>
</evidence>
<keyword evidence="11" id="KW-1185">Reference proteome</keyword>
<evidence type="ECO:0000256" key="6">
    <source>
        <dbReference type="ARBA" id="ARBA00022989"/>
    </source>
</evidence>
<keyword evidence="4" id="KW-0444">Lipid biosynthesis</keyword>
<comment type="catalytic activity">
    <reaction evidence="8">
        <text>sphinganine + octadecanoyl-CoA = N-(octadecanoyl)-sphinganine + CoA + H(+)</text>
        <dbReference type="Rhea" id="RHEA:36547"/>
        <dbReference type="ChEBI" id="CHEBI:15378"/>
        <dbReference type="ChEBI" id="CHEBI:57287"/>
        <dbReference type="ChEBI" id="CHEBI:57394"/>
        <dbReference type="ChEBI" id="CHEBI:57817"/>
        <dbReference type="ChEBI" id="CHEBI:67033"/>
    </reaction>
    <physiologicalReaction direction="left-to-right" evidence="8">
        <dbReference type="Rhea" id="RHEA:36548"/>
    </physiologicalReaction>
</comment>
<reference evidence="10 11" key="1">
    <citation type="journal article" date="2023" name="bioRxiv">
        <title>Conserved and derived expression patterns and positive selection on dental genes reveal complex evolutionary context of ever-growing rodent molars.</title>
        <authorList>
            <person name="Calamari Z.T."/>
            <person name="Song A."/>
            <person name="Cohen E."/>
            <person name="Akter M."/>
            <person name="Roy R.D."/>
            <person name="Hallikas O."/>
            <person name="Christensen M.M."/>
            <person name="Li P."/>
            <person name="Marangoni P."/>
            <person name="Jernvall J."/>
            <person name="Klein O.D."/>
        </authorList>
    </citation>
    <scope>NUCLEOTIDE SEQUENCE [LARGE SCALE GENOMIC DNA]</scope>
    <source>
        <strain evidence="10">V071</strain>
    </source>
</reference>
<organism evidence="10 11">
    <name type="scientific">Myodes glareolus</name>
    <name type="common">Bank vole</name>
    <name type="synonym">Clethrionomys glareolus</name>
    <dbReference type="NCBI Taxonomy" id="447135"/>
    <lineage>
        <taxon>Eukaryota</taxon>
        <taxon>Metazoa</taxon>
        <taxon>Chordata</taxon>
        <taxon>Craniata</taxon>
        <taxon>Vertebrata</taxon>
        <taxon>Euteleostomi</taxon>
        <taxon>Mammalia</taxon>
        <taxon>Eutheria</taxon>
        <taxon>Euarchontoglires</taxon>
        <taxon>Glires</taxon>
        <taxon>Rodentia</taxon>
        <taxon>Myomorpha</taxon>
        <taxon>Muroidea</taxon>
        <taxon>Cricetidae</taxon>
        <taxon>Arvicolinae</taxon>
        <taxon>Myodes</taxon>
    </lineage>
</organism>
<evidence type="ECO:0000256" key="2">
    <source>
        <dbReference type="ARBA" id="ARBA00004760"/>
    </source>
</evidence>
<keyword evidence="4" id="KW-0443">Lipid metabolism</keyword>
<dbReference type="GO" id="GO:0016020">
    <property type="term" value="C:membrane"/>
    <property type="evidence" value="ECO:0007669"/>
    <property type="project" value="UniProtKB-SubCell"/>
</dbReference>
<evidence type="ECO:0000256" key="1">
    <source>
        <dbReference type="ARBA" id="ARBA00004141"/>
    </source>
</evidence>
<comment type="pathway">
    <text evidence="2">Lipid metabolism; sphingolipid metabolism.</text>
</comment>
<dbReference type="PANTHER" id="PTHR12560:SF43">
    <property type="entry name" value="CERAMIDE SYNTHASE 6"/>
    <property type="match status" value="1"/>
</dbReference>
<keyword evidence="6" id="KW-1133">Transmembrane helix</keyword>
<keyword evidence="5" id="KW-0812">Transmembrane</keyword>
<comment type="caution">
    <text evidence="10">The sequence shown here is derived from an EMBL/GenBank/DDBJ whole genome shotgun (WGS) entry which is preliminary data.</text>
</comment>
<sequence length="89" mass="10510">MLIARVVLPVEEPYSYNIGSTTGQLSWGPGGSTPWLWNTRHCWYNYPYQPLTADLHYYYILELSFYWSLMVSQFTDIKRKVRVMMSYGA</sequence>
<dbReference type="InterPro" id="IPR016439">
    <property type="entry name" value="Lag1/Lac1-like"/>
</dbReference>
<evidence type="ECO:0000256" key="5">
    <source>
        <dbReference type="ARBA" id="ARBA00022692"/>
    </source>
</evidence>
<proteinExistence type="predicted"/>